<evidence type="ECO:0000256" key="5">
    <source>
        <dbReference type="ARBA" id="ARBA00023288"/>
    </source>
</evidence>
<sequence>MGNCSSCLGLGRSGSDAENPETSRLLYDDPYPPNYGGLNNGVPNGLSQADQQDIKREREALERVCLQTSDKLIDIFALQHQPADCDSAETKSDRYHRLIDKVLASQGHNNLSMAKAGESEEQHWLVAMAENPTTTTTTRGWRSVNGNEVGELLGTFSAPPRSKKVAKAIR</sequence>
<dbReference type="InParanoid" id="A0A165FJC0"/>
<feature type="compositionally biased region" description="Polar residues" evidence="6">
    <location>
        <begin position="41"/>
        <end position="50"/>
    </location>
</feature>
<dbReference type="GeneID" id="28894558"/>
<dbReference type="InterPro" id="IPR028209">
    <property type="entry name" value="LAMTOR1/MEH1"/>
</dbReference>
<dbReference type="GO" id="GO:0071230">
    <property type="term" value="P:cellular response to amino acid stimulus"/>
    <property type="evidence" value="ECO:0007669"/>
    <property type="project" value="InterPro"/>
</dbReference>
<dbReference type="SMART" id="SM01262">
    <property type="entry name" value="LAMTOR"/>
    <property type="match status" value="1"/>
</dbReference>
<keyword evidence="5" id="KW-0449">Lipoprotein</keyword>
<evidence type="ECO:0000313" key="8">
    <source>
        <dbReference type="Proteomes" id="UP000076632"/>
    </source>
</evidence>
<keyword evidence="3" id="KW-0472">Membrane</keyword>
<proteinExistence type="predicted"/>
<dbReference type="GO" id="GO:0031902">
    <property type="term" value="C:late endosome membrane"/>
    <property type="evidence" value="ECO:0007669"/>
    <property type="project" value="InterPro"/>
</dbReference>
<dbReference type="GO" id="GO:0071986">
    <property type="term" value="C:Ragulator complex"/>
    <property type="evidence" value="ECO:0007669"/>
    <property type="project" value="InterPro"/>
</dbReference>
<reference evidence="7 8" key="1">
    <citation type="journal article" date="2016" name="Fungal Biol.">
        <title>The genome of Xylona heveae provides a window into fungal endophytism.</title>
        <authorList>
            <person name="Gazis R."/>
            <person name="Kuo A."/>
            <person name="Riley R."/>
            <person name="LaButti K."/>
            <person name="Lipzen A."/>
            <person name="Lin J."/>
            <person name="Amirebrahimi M."/>
            <person name="Hesse C.N."/>
            <person name="Spatafora J.W."/>
            <person name="Henrissat B."/>
            <person name="Hainaut M."/>
            <person name="Grigoriev I.V."/>
            <person name="Hibbett D.S."/>
        </authorList>
    </citation>
    <scope>NUCLEOTIDE SEQUENCE [LARGE SCALE GENOMIC DNA]</scope>
    <source>
        <strain evidence="7 8">TC161</strain>
    </source>
</reference>
<name>A0A165FJC0_XYLHT</name>
<organism evidence="7 8">
    <name type="scientific">Xylona heveae (strain CBS 132557 / TC161)</name>
    <dbReference type="NCBI Taxonomy" id="1328760"/>
    <lineage>
        <taxon>Eukaryota</taxon>
        <taxon>Fungi</taxon>
        <taxon>Dikarya</taxon>
        <taxon>Ascomycota</taxon>
        <taxon>Pezizomycotina</taxon>
        <taxon>Xylonomycetes</taxon>
        <taxon>Xylonales</taxon>
        <taxon>Xylonaceae</taxon>
        <taxon>Xylona</taxon>
    </lineage>
</organism>
<dbReference type="Pfam" id="PF15454">
    <property type="entry name" value="LAMTOR"/>
    <property type="match status" value="1"/>
</dbReference>
<evidence type="ECO:0000256" key="6">
    <source>
        <dbReference type="SAM" id="MobiDB-lite"/>
    </source>
</evidence>
<keyword evidence="4" id="KW-0564">Palmitate</keyword>
<protein>
    <recommendedName>
        <fullName evidence="9">Late endosomal/lysosomal adaptor and MAPK and MTOR activator-domain-containing protein</fullName>
    </recommendedName>
</protein>
<feature type="region of interest" description="Disordered" evidence="6">
    <location>
        <begin position="1"/>
        <end position="50"/>
    </location>
</feature>
<evidence type="ECO:0000256" key="3">
    <source>
        <dbReference type="ARBA" id="ARBA00023136"/>
    </source>
</evidence>
<dbReference type="RefSeq" id="XP_018186598.1">
    <property type="nucleotide sequence ID" value="XM_018329421.1"/>
</dbReference>
<dbReference type="EMBL" id="KV407461">
    <property type="protein sequence ID" value="KZF21043.1"/>
    <property type="molecule type" value="Genomic_DNA"/>
</dbReference>
<dbReference type="GO" id="GO:0016197">
    <property type="term" value="P:endosomal transport"/>
    <property type="evidence" value="ECO:0007669"/>
    <property type="project" value="InterPro"/>
</dbReference>
<evidence type="ECO:0000256" key="4">
    <source>
        <dbReference type="ARBA" id="ARBA00023139"/>
    </source>
</evidence>
<keyword evidence="8" id="KW-1185">Reference proteome</keyword>
<dbReference type="Proteomes" id="UP000076632">
    <property type="component" value="Unassembled WGS sequence"/>
</dbReference>
<accession>A0A165FJC0</accession>
<dbReference type="GO" id="GO:0043410">
    <property type="term" value="P:positive regulation of MAPK cascade"/>
    <property type="evidence" value="ECO:0007669"/>
    <property type="project" value="InterPro"/>
</dbReference>
<dbReference type="GO" id="GO:0032008">
    <property type="term" value="P:positive regulation of TOR signaling"/>
    <property type="evidence" value="ECO:0007669"/>
    <property type="project" value="InterPro"/>
</dbReference>
<evidence type="ECO:0000313" key="7">
    <source>
        <dbReference type="EMBL" id="KZF21043.1"/>
    </source>
</evidence>
<feature type="compositionally biased region" description="Low complexity" evidence="6">
    <location>
        <begin position="1"/>
        <end position="14"/>
    </location>
</feature>
<dbReference type="OrthoDB" id="5299893at2759"/>
<comment type="subcellular location">
    <subcellularLocation>
        <location evidence="1">Endomembrane system</location>
    </subcellularLocation>
</comment>
<gene>
    <name evidence="7" type="ORF">L228DRAFT_165303</name>
</gene>
<keyword evidence="2" id="KW-0519">Myristate</keyword>
<evidence type="ECO:0000256" key="2">
    <source>
        <dbReference type="ARBA" id="ARBA00022707"/>
    </source>
</evidence>
<dbReference type="AlphaFoldDB" id="A0A165FJC0"/>
<dbReference type="GO" id="GO:0001919">
    <property type="term" value="P:regulation of receptor recycling"/>
    <property type="evidence" value="ECO:0007669"/>
    <property type="project" value="InterPro"/>
</dbReference>
<dbReference type="GO" id="GO:0045121">
    <property type="term" value="C:membrane raft"/>
    <property type="evidence" value="ECO:0007669"/>
    <property type="project" value="InterPro"/>
</dbReference>
<evidence type="ECO:0008006" key="9">
    <source>
        <dbReference type="Google" id="ProtNLM"/>
    </source>
</evidence>
<evidence type="ECO:0000256" key="1">
    <source>
        <dbReference type="ARBA" id="ARBA00004308"/>
    </source>
</evidence>